<protein>
    <submittedName>
        <fullName evidence="1">Hydrogen peroxide-inducible genes activator</fullName>
    </submittedName>
</protein>
<gene>
    <name evidence="1" type="ORF">OXU80_19895</name>
</gene>
<reference evidence="1" key="1">
    <citation type="submission" date="2022-11" db="EMBL/GenBank/DDBJ databases">
        <title>beta-Carotene-producing bacterium, Jeongeuplla avenae sp. nov., alleviates the salt stress of Arabidopsis seedlings.</title>
        <authorList>
            <person name="Jiang L."/>
            <person name="Lee J."/>
        </authorList>
    </citation>
    <scope>NUCLEOTIDE SEQUENCE</scope>
    <source>
        <strain evidence="1">DY_R2A_6</strain>
    </source>
</reference>
<dbReference type="Proteomes" id="UP001163223">
    <property type="component" value="Chromosome"/>
</dbReference>
<organism evidence="1 2">
    <name type="scientific">Antarcticirhabdus aurantiaca</name>
    <dbReference type="NCBI Taxonomy" id="2606717"/>
    <lineage>
        <taxon>Bacteria</taxon>
        <taxon>Pseudomonadati</taxon>
        <taxon>Pseudomonadota</taxon>
        <taxon>Alphaproteobacteria</taxon>
        <taxon>Hyphomicrobiales</taxon>
        <taxon>Aurantimonadaceae</taxon>
        <taxon>Antarcticirhabdus</taxon>
    </lineage>
</organism>
<sequence length="305" mass="32240">MLTTRQLRYFETLCDTLHFGRAAKRLNVSQPALSGQIAQMEAFFGAPLFDRRPNGATLTREGEAVRAGAARVLAELRTLEALAPSVGAVLEGRLRLGLIATVAPYLLPSLLPRLRANHPALRCEVRESLTKSLVEEIVLGDLDCAVAALPLEAPGLATLPLTEDPFLLAVPSAEADRFPASPTVSDLGRERLILLEEGHCLRDQALQVCRLAEAGELASFGATSLTTILQMVSGGLGATLVPSVAARAEARPGLTFLAFADPAPARSLVLAFRASSPRRRDFAALAPLIRDALSAEPAATAAAAQ</sequence>
<dbReference type="EMBL" id="CP113520">
    <property type="protein sequence ID" value="WAJ27098.1"/>
    <property type="molecule type" value="Genomic_DNA"/>
</dbReference>
<evidence type="ECO:0000313" key="2">
    <source>
        <dbReference type="Proteomes" id="UP001163223"/>
    </source>
</evidence>
<name>A0ACD4NK00_9HYPH</name>
<keyword evidence="2" id="KW-1185">Reference proteome</keyword>
<evidence type="ECO:0000313" key="1">
    <source>
        <dbReference type="EMBL" id="WAJ27098.1"/>
    </source>
</evidence>
<accession>A0ACD4NK00</accession>
<proteinExistence type="predicted"/>